<dbReference type="AlphaFoldDB" id="A0A8S3XKN5"/>
<accession>A0A8S3XKN5</accession>
<dbReference type="EMBL" id="CAJQZP010001172">
    <property type="protein sequence ID" value="CAG5025722.1"/>
    <property type="molecule type" value="Genomic_DNA"/>
</dbReference>
<feature type="chain" id="PRO_5035818227" evidence="1">
    <location>
        <begin position="17"/>
        <end position="501"/>
    </location>
</feature>
<comment type="caution">
    <text evidence="2">The sequence shown here is derived from an EMBL/GenBank/DDBJ whole genome shotgun (WGS) entry which is preliminary data.</text>
</comment>
<name>A0A8S3XKN5_PARAO</name>
<protein>
    <submittedName>
        <fullName evidence="2">(apollo) hypothetical protein</fullName>
    </submittedName>
</protein>
<keyword evidence="3" id="KW-1185">Reference proteome</keyword>
<evidence type="ECO:0000313" key="2">
    <source>
        <dbReference type="EMBL" id="CAG5025722.1"/>
    </source>
</evidence>
<sequence length="501" mass="51559">MNSLVVLFSVLALAASKPSHLEGSLTYSVPSPSGYISQSRIDVQTSPSFVARADFAPVSRTFVSGPVPAAVGAAAAYTQESRVDIKSSPAVVKTVETSPVAYSAPIAVTAAVAGPAAFSQQSRVDIKSAPALSAPVAIEGYGATPLVYNAQADVASRVAISAPVASSYQSRVDVKTSPAVVSTIKTAPITATPAASSYQSRVEVKSSPAIIRNFEATPVAYGASFTYPAAFAVAAPASYQSRVEYKSSPTIVKTVATGPIAYGAVAASAAVATPVSISKESRVDIKSSPAIVSAISTAPVLYRTSEYRAPYASYDTRFDAGYGSGIASQTFIRSDNIARGAIVAPAYTTSAIATPAVPLDTPEVAAARAAHFEAKALAEGHRIRKRSAALYGAAPVVSTYSAPLISAYYASPFTYSSPVSWSTPFITNKKMYKLVSLCFVLALAAAKPGYVVPLTYTAVPAVSSVSQYSTSVVHGSSLIAPTVYGTPYVASAVVPVGVHSW</sequence>
<evidence type="ECO:0000313" key="3">
    <source>
        <dbReference type="Proteomes" id="UP000691718"/>
    </source>
</evidence>
<feature type="signal peptide" evidence="1">
    <location>
        <begin position="1"/>
        <end position="16"/>
    </location>
</feature>
<reference evidence="2" key="1">
    <citation type="submission" date="2021-04" db="EMBL/GenBank/DDBJ databases">
        <authorList>
            <person name="Tunstrom K."/>
        </authorList>
    </citation>
    <scope>NUCLEOTIDE SEQUENCE</scope>
</reference>
<dbReference type="OrthoDB" id="7493608at2759"/>
<gene>
    <name evidence="2" type="ORF">PAPOLLO_LOCUS18461</name>
</gene>
<keyword evidence="1" id="KW-0732">Signal</keyword>
<evidence type="ECO:0000256" key="1">
    <source>
        <dbReference type="SAM" id="SignalP"/>
    </source>
</evidence>
<organism evidence="2 3">
    <name type="scientific">Parnassius apollo</name>
    <name type="common">Apollo butterfly</name>
    <name type="synonym">Papilio apollo</name>
    <dbReference type="NCBI Taxonomy" id="110799"/>
    <lineage>
        <taxon>Eukaryota</taxon>
        <taxon>Metazoa</taxon>
        <taxon>Ecdysozoa</taxon>
        <taxon>Arthropoda</taxon>
        <taxon>Hexapoda</taxon>
        <taxon>Insecta</taxon>
        <taxon>Pterygota</taxon>
        <taxon>Neoptera</taxon>
        <taxon>Endopterygota</taxon>
        <taxon>Lepidoptera</taxon>
        <taxon>Glossata</taxon>
        <taxon>Ditrysia</taxon>
        <taxon>Papilionoidea</taxon>
        <taxon>Papilionidae</taxon>
        <taxon>Parnassiinae</taxon>
        <taxon>Parnassini</taxon>
        <taxon>Parnassius</taxon>
        <taxon>Parnassius</taxon>
    </lineage>
</organism>
<dbReference type="Proteomes" id="UP000691718">
    <property type="component" value="Unassembled WGS sequence"/>
</dbReference>
<proteinExistence type="predicted"/>